<proteinExistence type="predicted"/>
<evidence type="ECO:0000313" key="1">
    <source>
        <dbReference type="EMBL" id="KAG2436011.1"/>
    </source>
</evidence>
<comment type="caution">
    <text evidence="1">The sequence shown here is derived from an EMBL/GenBank/DDBJ whole genome shotgun (WGS) entry which is preliminary data.</text>
</comment>
<keyword evidence="2" id="KW-1185">Reference proteome</keyword>
<accession>A0A835TD36</accession>
<evidence type="ECO:0000313" key="2">
    <source>
        <dbReference type="Proteomes" id="UP000613740"/>
    </source>
</evidence>
<gene>
    <name evidence="1" type="ORF">HYH02_011723</name>
</gene>
<dbReference type="EMBL" id="JAEHOD010000051">
    <property type="protein sequence ID" value="KAG2436011.1"/>
    <property type="molecule type" value="Genomic_DNA"/>
</dbReference>
<reference evidence="1" key="1">
    <citation type="journal article" date="2020" name="bioRxiv">
        <title>Comparative genomics of Chlamydomonas.</title>
        <authorList>
            <person name="Craig R.J."/>
            <person name="Hasan A.R."/>
            <person name="Ness R.W."/>
            <person name="Keightley P.D."/>
        </authorList>
    </citation>
    <scope>NUCLEOTIDE SEQUENCE</scope>
    <source>
        <strain evidence="1">CCAP 11/173</strain>
    </source>
</reference>
<organism evidence="1 2">
    <name type="scientific">Chlamydomonas schloesseri</name>
    <dbReference type="NCBI Taxonomy" id="2026947"/>
    <lineage>
        <taxon>Eukaryota</taxon>
        <taxon>Viridiplantae</taxon>
        <taxon>Chlorophyta</taxon>
        <taxon>core chlorophytes</taxon>
        <taxon>Chlorophyceae</taxon>
        <taxon>CS clade</taxon>
        <taxon>Chlamydomonadales</taxon>
        <taxon>Chlamydomonadaceae</taxon>
        <taxon>Chlamydomonas</taxon>
    </lineage>
</organism>
<sequence>MSLRRQPLWVYQPGSNTGIAAVGTRGDSARPAVHSGTLHVRSHGPSFATPNTNYSPEYDLTLEELCDCLANELPAAVGWVPPTEREEVVVRQLRRGKPAYEVRVVRGTLRQESCKLVPWR</sequence>
<name>A0A835TD36_9CHLO</name>
<protein>
    <submittedName>
        <fullName evidence="1">Uncharacterized protein</fullName>
    </submittedName>
</protein>
<dbReference type="AlphaFoldDB" id="A0A835TD36"/>
<dbReference type="Proteomes" id="UP000613740">
    <property type="component" value="Unassembled WGS sequence"/>
</dbReference>